<name>A0A6J5QGV3_9CAUD</name>
<evidence type="ECO:0000313" key="1">
    <source>
        <dbReference type="EMBL" id="CAB4182832.1"/>
    </source>
</evidence>
<reference evidence="1" key="1">
    <citation type="submission" date="2020-05" db="EMBL/GenBank/DDBJ databases">
        <authorList>
            <person name="Chiriac C."/>
            <person name="Salcher M."/>
            <person name="Ghai R."/>
            <person name="Kavagutti S V."/>
        </authorList>
    </citation>
    <scope>NUCLEOTIDE SEQUENCE</scope>
</reference>
<dbReference type="EMBL" id="LR797041">
    <property type="protein sequence ID" value="CAB4182832.1"/>
    <property type="molecule type" value="Genomic_DNA"/>
</dbReference>
<evidence type="ECO:0008006" key="2">
    <source>
        <dbReference type="Google" id="ProtNLM"/>
    </source>
</evidence>
<proteinExistence type="predicted"/>
<dbReference type="InterPro" id="IPR045565">
    <property type="entry name" value="Phage_capsid_2"/>
</dbReference>
<gene>
    <name evidence="1" type="ORF">UFOVP1090_34</name>
</gene>
<protein>
    <recommendedName>
        <fullName evidence="2">Capsid protein</fullName>
    </recommendedName>
</protein>
<dbReference type="Pfam" id="PF19821">
    <property type="entry name" value="Phage_capsid_2"/>
    <property type="match status" value="1"/>
</dbReference>
<accession>A0A6J5QGV3</accession>
<sequence length="296" mass="33242">MSFQVDTALVNTYKSNIEIQFQQKGSRLRPYVRVESQNAEFDFYDRIGSVDAVEVTGRHQDTPLISTPHDRRRVGLRDFDWADLVDKKDKLRMLADPTSSYTQNAVFALGRKMDDTIIEAAFGVAYTGKTGATQVVFNTAFEVARDYVESGVAADSNLTIAKLRRTRFLLTKSDQLDDDMELLYMAVTASQIDSLLRTTEVTSSDYNSVKALVAGTIDTFMGFKFIRLERLTKVSTLRSCIAWATGGLILAVADEVNVDVGPRRDKRNSTQIYVSGSFNASRMWEEKVVRVYCVEA</sequence>
<organism evidence="1">
    <name type="scientific">uncultured Caudovirales phage</name>
    <dbReference type="NCBI Taxonomy" id="2100421"/>
    <lineage>
        <taxon>Viruses</taxon>
        <taxon>Duplodnaviria</taxon>
        <taxon>Heunggongvirae</taxon>
        <taxon>Uroviricota</taxon>
        <taxon>Caudoviricetes</taxon>
        <taxon>Peduoviridae</taxon>
        <taxon>Maltschvirus</taxon>
        <taxon>Maltschvirus maltsch</taxon>
    </lineage>
</organism>